<dbReference type="GeneID" id="25260732"/>
<dbReference type="GO" id="GO:0006364">
    <property type="term" value="P:rRNA processing"/>
    <property type="evidence" value="ECO:0007669"/>
    <property type="project" value="UniProtKB-KW"/>
</dbReference>
<evidence type="ECO:0000313" key="4">
    <source>
        <dbReference type="EMBL" id="KGG50390.1"/>
    </source>
</evidence>
<dbReference type="GO" id="GO:0034456">
    <property type="term" value="C:UTP-C complex"/>
    <property type="evidence" value="ECO:0007669"/>
    <property type="project" value="TreeGrafter"/>
</dbReference>
<dbReference type="RefSeq" id="XP_013236833.1">
    <property type="nucleotide sequence ID" value="XM_013381379.1"/>
</dbReference>
<dbReference type="InterPro" id="IPR035368">
    <property type="entry name" value="Nrap_D3"/>
</dbReference>
<dbReference type="Pfam" id="PF17404">
    <property type="entry name" value="Nrap_D3"/>
    <property type="match status" value="1"/>
</dbReference>
<comment type="subcellular location">
    <subcellularLocation>
        <location evidence="1">Nucleus</location>
        <location evidence="1">Nucleolus</location>
    </subcellularLocation>
</comment>
<keyword evidence="1" id="KW-0687">Ribonucleoprotein</keyword>
<evidence type="ECO:0000256" key="1">
    <source>
        <dbReference type="RuleBase" id="RU364032"/>
    </source>
</evidence>
<organism evidence="4 5">
    <name type="scientific">Mitosporidium daphniae</name>
    <dbReference type="NCBI Taxonomy" id="1485682"/>
    <lineage>
        <taxon>Eukaryota</taxon>
        <taxon>Fungi</taxon>
        <taxon>Fungi incertae sedis</taxon>
        <taxon>Microsporidia</taxon>
        <taxon>Mitosporidium</taxon>
    </lineage>
</organism>
<keyword evidence="1" id="KW-0694">RNA-binding</keyword>
<dbReference type="HOGENOM" id="CLU_448401_0_0_1"/>
<dbReference type="PANTHER" id="PTHR17972:SF0">
    <property type="entry name" value="NUCLEOLAR PROTEIN 6"/>
    <property type="match status" value="1"/>
</dbReference>
<dbReference type="InterPro" id="IPR035369">
    <property type="entry name" value="Nrap_D4"/>
</dbReference>
<evidence type="ECO:0000259" key="3">
    <source>
        <dbReference type="Pfam" id="PF17405"/>
    </source>
</evidence>
<comment type="similarity">
    <text evidence="1">Belongs to the NRAP family.</text>
</comment>
<keyword evidence="5" id="KW-1185">Reference proteome</keyword>
<comment type="caution">
    <text evidence="4">The sequence shown here is derived from an EMBL/GenBank/DDBJ whole genome shotgun (WGS) entry which is preliminary data.</text>
</comment>
<dbReference type="PANTHER" id="PTHR17972">
    <property type="entry name" value="NUCLEOLAR RNA-ASSOCIATED PROTEIN"/>
    <property type="match status" value="1"/>
</dbReference>
<dbReference type="Pfam" id="PF17405">
    <property type="entry name" value="Nrap_D4"/>
    <property type="match status" value="1"/>
</dbReference>
<dbReference type="OrthoDB" id="10251401at2759"/>
<sequence length="609" mass="67788">MKNLAYDAVVVFDISKDSISYANSVLDTETSLSQYILNVLQYGLSSRVRGICELENAKVSKKLAFGLFFEPDQIFRLVDKGPSPSDNPNAAESFRKFWGPSKSQLRKFQNTNIIECVVWDAPEIKTDRSKILKAMVQHMMEVHLKLDPGKIQICGLELLPLSDVLSQPLDKADGSSLLNGSFSKLKTSIMGLESSLAIQSILPISSSMRGSIYTDFPHLPSPSAYLSLCKENINVKQAFIPVHTVLLILETSNRWPTEPKAFHAMATAFLGNLGAGIQRTTPDLVPSISTNGAGPSFMDVFCSGFVFRCYLDLGFAFHQPATWLSLENKSIRLLPKEETLQKDVIHLSLWRELSDHFPFKTNANWMSKCNEFSFLIFTEALAHDSFVKNSIYAMHPKPILDGIKLLLLWISNKRLSDFFPFEAVEKIVIESNMVPARNEDDSAQSAKETHQISIFDPSSKNKTTSQSMGTFPTSPTSAFINSIHFLGQQENAPILEKIGVSISDFSIISQLALKSLSVASLLFTSPPKRPLPSESLLLEMFKVNDFFDFSISFESGKFLSDIRESIVCDIEGIKQTQEDILSSLMLPGFNPLSIVSNLIKVSSFKFTVP</sequence>
<protein>
    <recommendedName>
        <fullName evidence="1">U3 small nucleolar RNA-associated protein 22</fullName>
    </recommendedName>
</protein>
<dbReference type="InterPro" id="IPR005554">
    <property type="entry name" value="NOL6/Upt22"/>
</dbReference>
<dbReference type="Proteomes" id="UP000029725">
    <property type="component" value="Unassembled WGS sequence"/>
</dbReference>
<reference evidence="4 5" key="1">
    <citation type="submission" date="2014-04" db="EMBL/GenBank/DDBJ databases">
        <title>A new species of microsporidia sheds light on the evolution of extreme parasitism.</title>
        <authorList>
            <person name="Haag K.L."/>
            <person name="James T.Y."/>
            <person name="Larsson R."/>
            <person name="Schaer T.M."/>
            <person name="Refardt D."/>
            <person name="Pombert J.-F."/>
            <person name="Ebert D."/>
        </authorList>
    </citation>
    <scope>NUCLEOTIDE SEQUENCE [LARGE SCALE GENOMIC DNA]</scope>
    <source>
        <strain evidence="4 5">UGP3</strain>
        <tissue evidence="4">Spores</tissue>
    </source>
</reference>
<accession>A0A098VN91</accession>
<keyword evidence="1" id="KW-0698">rRNA processing</keyword>
<dbReference type="EMBL" id="JMKJ01000582">
    <property type="protein sequence ID" value="KGG50390.1"/>
    <property type="molecule type" value="Genomic_DNA"/>
</dbReference>
<feature type="domain" description="Nrap protein" evidence="3">
    <location>
        <begin position="169"/>
        <end position="309"/>
    </location>
</feature>
<keyword evidence="1" id="KW-0690">Ribosome biogenesis</keyword>
<keyword evidence="1" id="KW-0539">Nucleus</keyword>
<feature type="domain" description="Nrap protein" evidence="2">
    <location>
        <begin position="4"/>
        <end position="145"/>
    </location>
</feature>
<dbReference type="AlphaFoldDB" id="A0A098VN91"/>
<name>A0A098VN91_9MICR</name>
<dbReference type="GO" id="GO:0032545">
    <property type="term" value="C:CURI complex"/>
    <property type="evidence" value="ECO:0007669"/>
    <property type="project" value="TreeGrafter"/>
</dbReference>
<dbReference type="GO" id="GO:0006409">
    <property type="term" value="P:tRNA export from nucleus"/>
    <property type="evidence" value="ECO:0007669"/>
    <property type="project" value="TreeGrafter"/>
</dbReference>
<evidence type="ECO:0000259" key="2">
    <source>
        <dbReference type="Pfam" id="PF17404"/>
    </source>
</evidence>
<dbReference type="GO" id="GO:0003723">
    <property type="term" value="F:RNA binding"/>
    <property type="evidence" value="ECO:0007669"/>
    <property type="project" value="UniProtKB-KW"/>
</dbReference>
<gene>
    <name evidence="4" type="ORF">DI09_72p90</name>
</gene>
<proteinExistence type="inferred from homology"/>
<dbReference type="VEuPathDB" id="MicrosporidiaDB:DI09_72p90"/>
<dbReference type="GO" id="GO:0032040">
    <property type="term" value="C:small-subunit processome"/>
    <property type="evidence" value="ECO:0007669"/>
    <property type="project" value="TreeGrafter"/>
</dbReference>
<evidence type="ECO:0000313" key="5">
    <source>
        <dbReference type="Proteomes" id="UP000029725"/>
    </source>
</evidence>